<dbReference type="SUPFAM" id="SSF56176">
    <property type="entry name" value="FAD-binding/transporter-associated domain-like"/>
    <property type="match status" value="1"/>
</dbReference>
<feature type="domain" description="FAD-binding PCMH-type" evidence="5">
    <location>
        <begin position="79"/>
        <end position="250"/>
    </location>
</feature>
<dbReference type="OrthoDB" id="2151789at2759"/>
<evidence type="ECO:0000313" key="6">
    <source>
        <dbReference type="EMBL" id="OCK73798.1"/>
    </source>
</evidence>
<dbReference type="GO" id="GO:0071949">
    <property type="term" value="F:FAD binding"/>
    <property type="evidence" value="ECO:0007669"/>
    <property type="project" value="InterPro"/>
</dbReference>
<dbReference type="EMBL" id="KV745651">
    <property type="protein sequence ID" value="OCK73798.1"/>
    <property type="molecule type" value="Genomic_DNA"/>
</dbReference>
<dbReference type="InterPro" id="IPR006094">
    <property type="entry name" value="Oxid_FAD_bind_N"/>
</dbReference>
<evidence type="ECO:0000259" key="5">
    <source>
        <dbReference type="PROSITE" id="PS51387"/>
    </source>
</evidence>
<keyword evidence="3" id="KW-0274">FAD</keyword>
<comment type="similarity">
    <text evidence="1">Belongs to the oxygen-dependent FAD-linked oxidoreductase family.</text>
</comment>
<dbReference type="Gene3D" id="3.30.465.10">
    <property type="match status" value="1"/>
</dbReference>
<dbReference type="AlphaFoldDB" id="A0A8E2DYA9"/>
<organism evidence="6 7">
    <name type="scientific">Lepidopterella palustris CBS 459.81</name>
    <dbReference type="NCBI Taxonomy" id="1314670"/>
    <lineage>
        <taxon>Eukaryota</taxon>
        <taxon>Fungi</taxon>
        <taxon>Dikarya</taxon>
        <taxon>Ascomycota</taxon>
        <taxon>Pezizomycotina</taxon>
        <taxon>Dothideomycetes</taxon>
        <taxon>Pleosporomycetidae</taxon>
        <taxon>Mytilinidiales</taxon>
        <taxon>Argynnaceae</taxon>
        <taxon>Lepidopterella</taxon>
    </lineage>
</organism>
<dbReference type="InterPro" id="IPR050416">
    <property type="entry name" value="FAD-linked_Oxidoreductase"/>
</dbReference>
<keyword evidence="2" id="KW-0285">Flavoprotein</keyword>
<proteinExistence type="inferred from homology"/>
<protein>
    <submittedName>
        <fullName evidence="6">6-hydroxy-D-nicotine oxidase</fullName>
    </submittedName>
</protein>
<keyword evidence="7" id="KW-1185">Reference proteome</keyword>
<dbReference type="PROSITE" id="PS51387">
    <property type="entry name" value="FAD_PCMH"/>
    <property type="match status" value="1"/>
</dbReference>
<keyword evidence="4" id="KW-0560">Oxidoreductase</keyword>
<gene>
    <name evidence="6" type="ORF">K432DRAFT_430386</name>
</gene>
<dbReference type="Pfam" id="PF01565">
    <property type="entry name" value="FAD_binding_4"/>
    <property type="match status" value="1"/>
</dbReference>
<evidence type="ECO:0000256" key="3">
    <source>
        <dbReference type="ARBA" id="ARBA00022827"/>
    </source>
</evidence>
<dbReference type="InterPro" id="IPR016166">
    <property type="entry name" value="FAD-bd_PCMH"/>
</dbReference>
<evidence type="ECO:0000256" key="4">
    <source>
        <dbReference type="ARBA" id="ARBA00023002"/>
    </source>
</evidence>
<evidence type="ECO:0000313" key="7">
    <source>
        <dbReference type="Proteomes" id="UP000250266"/>
    </source>
</evidence>
<dbReference type="GO" id="GO:0016491">
    <property type="term" value="F:oxidoreductase activity"/>
    <property type="evidence" value="ECO:0007669"/>
    <property type="project" value="UniProtKB-KW"/>
</dbReference>
<accession>A0A8E2DYA9</accession>
<reference evidence="6 7" key="1">
    <citation type="journal article" date="2016" name="Nat. Commun.">
        <title>Ectomycorrhizal ecology is imprinted in the genome of the dominant symbiotic fungus Cenococcum geophilum.</title>
        <authorList>
            <consortium name="DOE Joint Genome Institute"/>
            <person name="Peter M."/>
            <person name="Kohler A."/>
            <person name="Ohm R.A."/>
            <person name="Kuo A."/>
            <person name="Krutzmann J."/>
            <person name="Morin E."/>
            <person name="Arend M."/>
            <person name="Barry K.W."/>
            <person name="Binder M."/>
            <person name="Choi C."/>
            <person name="Clum A."/>
            <person name="Copeland A."/>
            <person name="Grisel N."/>
            <person name="Haridas S."/>
            <person name="Kipfer T."/>
            <person name="LaButti K."/>
            <person name="Lindquist E."/>
            <person name="Lipzen A."/>
            <person name="Maire R."/>
            <person name="Meier B."/>
            <person name="Mihaltcheva S."/>
            <person name="Molinier V."/>
            <person name="Murat C."/>
            <person name="Poggeler S."/>
            <person name="Quandt C.A."/>
            <person name="Sperisen C."/>
            <person name="Tritt A."/>
            <person name="Tisserant E."/>
            <person name="Crous P.W."/>
            <person name="Henrissat B."/>
            <person name="Nehls U."/>
            <person name="Egli S."/>
            <person name="Spatafora J.W."/>
            <person name="Grigoriev I.V."/>
            <person name="Martin F.M."/>
        </authorList>
    </citation>
    <scope>NUCLEOTIDE SEQUENCE [LARGE SCALE GENOMIC DNA]</scope>
    <source>
        <strain evidence="6 7">CBS 459.81</strain>
    </source>
</reference>
<evidence type="ECO:0000256" key="1">
    <source>
        <dbReference type="ARBA" id="ARBA00005466"/>
    </source>
</evidence>
<sequence>MSVPSTLASILEIVDIAADKREEAEACLSEFVALGEEAKKAARPATIKKVFPLAFGEIAAIETSANFEDLKQSPWSTNCYLSPATIVTPFTAQQVSKILLLIRFLGAKFSVRGGGHLHNPGFTSNDGGVVISMTKFTQCTLSEDKKTAHIGPGLTWLDVYKALDPMGIAVTGGRVPSVGVPGLLLGGGLSFQNSKHGFSCMGIANYEIVLADGKIVNANPKENTDLFWALKGGCANFGIVTKVEMTTVPNKVWAEARLYSPTQNGELLDALMLYHEACEKDPNATLIWQSVNQATLLVFFYCAPVENPDVFKCFYDIPFMINVLPPALTTVYGVVQGLANVLSADILLHEMRTMSSLPDLDMYKAVEACRIEQIEVLKNVEGIILTMVIQPIASNAINASNANGGNPMGLIAQNHQWFLVMADWKNAKDEELVRKSVRKILDTAEEVSKKNGTYLPFVYSNYASRDQDPLVSYGTENLQKLKDIAKKYDADSVFQNLQNGGWLVSKSGMPDMSSLKI</sequence>
<name>A0A8E2DYA9_9PEZI</name>
<dbReference type="InterPro" id="IPR016169">
    <property type="entry name" value="FAD-bd_PCMH_sub2"/>
</dbReference>
<dbReference type="Proteomes" id="UP000250266">
    <property type="component" value="Unassembled WGS sequence"/>
</dbReference>
<dbReference type="PANTHER" id="PTHR42973:SF54">
    <property type="entry name" value="FAD-BINDING PCMH-TYPE DOMAIN-CONTAINING PROTEIN"/>
    <property type="match status" value="1"/>
</dbReference>
<evidence type="ECO:0000256" key="2">
    <source>
        <dbReference type="ARBA" id="ARBA00022630"/>
    </source>
</evidence>
<dbReference type="InterPro" id="IPR036318">
    <property type="entry name" value="FAD-bd_PCMH-like_sf"/>
</dbReference>
<dbReference type="PANTHER" id="PTHR42973">
    <property type="entry name" value="BINDING OXIDOREDUCTASE, PUTATIVE (AFU_ORTHOLOGUE AFUA_1G17690)-RELATED"/>
    <property type="match status" value="1"/>
</dbReference>